<dbReference type="InterPro" id="IPR007577">
    <property type="entry name" value="GlycoTrfase_DXD_sugar-bd_CS"/>
</dbReference>
<accession>A0A328D2G7</accession>
<dbReference type="InterPro" id="IPR007652">
    <property type="entry name" value="A1-4-GlycosylTfrase_dom"/>
</dbReference>
<organism evidence="4 5">
    <name type="scientific">Cuscuta australis</name>
    <dbReference type="NCBI Taxonomy" id="267555"/>
    <lineage>
        <taxon>Eukaryota</taxon>
        <taxon>Viridiplantae</taxon>
        <taxon>Streptophyta</taxon>
        <taxon>Embryophyta</taxon>
        <taxon>Tracheophyta</taxon>
        <taxon>Spermatophyta</taxon>
        <taxon>Magnoliopsida</taxon>
        <taxon>eudicotyledons</taxon>
        <taxon>Gunneridae</taxon>
        <taxon>Pentapetalae</taxon>
        <taxon>asterids</taxon>
        <taxon>lamiids</taxon>
        <taxon>Solanales</taxon>
        <taxon>Convolvulaceae</taxon>
        <taxon>Cuscuteae</taxon>
        <taxon>Cuscuta</taxon>
        <taxon>Cuscuta subgen. Grammica</taxon>
        <taxon>Cuscuta sect. Cleistogrammica</taxon>
    </lineage>
</organism>
<dbReference type="EMBL" id="NQVE01000200">
    <property type="protein sequence ID" value="RAL39270.1"/>
    <property type="molecule type" value="Genomic_DNA"/>
</dbReference>
<dbReference type="Pfam" id="PF04488">
    <property type="entry name" value="Gly_transf_sug"/>
    <property type="match status" value="1"/>
</dbReference>
<evidence type="ECO:0000313" key="5">
    <source>
        <dbReference type="Proteomes" id="UP000249390"/>
    </source>
</evidence>
<feature type="transmembrane region" description="Helical" evidence="2">
    <location>
        <begin position="24"/>
        <end position="41"/>
    </location>
</feature>
<protein>
    <recommendedName>
        <fullName evidence="3">Alpha 1,4-glycosyltransferase domain-containing protein</fullName>
    </recommendedName>
</protein>
<evidence type="ECO:0000259" key="3">
    <source>
        <dbReference type="Pfam" id="PF04572"/>
    </source>
</evidence>
<dbReference type="InterPro" id="IPR029044">
    <property type="entry name" value="Nucleotide-diphossugar_trans"/>
</dbReference>
<keyword evidence="2" id="KW-1133">Transmembrane helix</keyword>
<dbReference type="InterPro" id="IPR044789">
    <property type="entry name" value="Put_A1-4-GlycosylTfrase_plant"/>
</dbReference>
<dbReference type="PANTHER" id="PTHR46781">
    <property type="entry name" value="ALPHA 1,4-GLYCOSYLTRANSFERASE FAMILY PROTEIN"/>
    <property type="match status" value="1"/>
</dbReference>
<keyword evidence="5" id="KW-1185">Reference proteome</keyword>
<evidence type="ECO:0000256" key="2">
    <source>
        <dbReference type="SAM" id="Phobius"/>
    </source>
</evidence>
<reference evidence="4 5" key="1">
    <citation type="submission" date="2018-06" db="EMBL/GenBank/DDBJ databases">
        <title>The Genome of Cuscuta australis (Dodder) Provides Insight into the Evolution of Plant Parasitism.</title>
        <authorList>
            <person name="Liu H."/>
        </authorList>
    </citation>
    <scope>NUCLEOTIDE SEQUENCE [LARGE SCALE GENOMIC DNA]</scope>
    <source>
        <strain evidence="5">cv. Yunnan</strain>
        <tissue evidence="4">Vines</tissue>
    </source>
</reference>
<feature type="region of interest" description="Disordered" evidence="1">
    <location>
        <begin position="48"/>
        <end position="75"/>
    </location>
</feature>
<dbReference type="PANTHER" id="PTHR46781:SF2">
    <property type="entry name" value="ALPHA 1,4-GLYCOSYLTRANSFERASE FAMILY PROTEIN"/>
    <property type="match status" value="1"/>
</dbReference>
<dbReference type="AlphaFoldDB" id="A0A328D2G7"/>
<keyword evidence="2" id="KW-0812">Transmembrane</keyword>
<gene>
    <name evidence="4" type="ORF">DM860_002803</name>
</gene>
<name>A0A328D2G7_9ASTE</name>
<dbReference type="SUPFAM" id="SSF53448">
    <property type="entry name" value="Nucleotide-diphospho-sugar transferases"/>
    <property type="match status" value="1"/>
</dbReference>
<comment type="caution">
    <text evidence="4">The sequence shown here is derived from an EMBL/GenBank/DDBJ whole genome shotgun (WGS) entry which is preliminary data.</text>
</comment>
<feature type="domain" description="Alpha 1,4-glycosyltransferase" evidence="3">
    <location>
        <begin position="277"/>
        <end position="399"/>
    </location>
</feature>
<evidence type="ECO:0000313" key="4">
    <source>
        <dbReference type="EMBL" id="RAL39270.1"/>
    </source>
</evidence>
<sequence length="405" mass="46754">MNKKKKKMIVFHLNGYRFCSRTKLQVFSAASLAAIVIVIFFSDTSPPPSFPGRHRNNNPTPLKRDSIESQSARLVPPPNATARQRMLWFKNTFPQIFKSNENSRRDQFDQRVRKFYSERECKVRFFTTWIASPDSFGAREFLSMESIFKAHRQDACLIILSQSLDSELGRGILSPMIESGFGVIAMTPDLPSLLEKTPVEKWYEDLRNGEKDPGEIPFAQNLSNLIRLAFLYRYGGVFLDTDFIVTRSFSKLKNCIGAQSVDRRGKWTRLNNAVLVFEPGHALVHEFMREFALTFDGNKWGHNGPYLVSRVVDRVSKNDSFSLTVLPPMAFYPVDWIHIDGFFEKPRDDRHGRWMEAKMAQLREDGTYGIHLWNMQSRRKRIEKGSIIGTIFSQHCIICKGIYDS</sequence>
<dbReference type="Pfam" id="PF04572">
    <property type="entry name" value="Gb3_synth"/>
    <property type="match status" value="1"/>
</dbReference>
<evidence type="ECO:0000256" key="1">
    <source>
        <dbReference type="SAM" id="MobiDB-lite"/>
    </source>
</evidence>
<proteinExistence type="predicted"/>
<dbReference type="Proteomes" id="UP000249390">
    <property type="component" value="Unassembled WGS sequence"/>
</dbReference>
<keyword evidence="2" id="KW-0472">Membrane</keyword>
<dbReference type="Gene3D" id="3.90.550.20">
    <property type="match status" value="1"/>
</dbReference>